<evidence type="ECO:0000313" key="2">
    <source>
        <dbReference type="EMBL" id="CAD1834954.1"/>
    </source>
</evidence>
<sequence length="162" mass="17061">MQISPSTLIFSNCPDWAIFAYGEETGPPRALPTASQNGSGLTLRDRSPGDRSLPACRDRFPRAALVGLSRFSHFSDSTRAGTAFGNKAMLALLLVAMLMAATVGPSTQEDQCFCNCLKSQCMTINGATKEECAVACNDGCTNAGYAGQPNPHDYCGLAVGSK</sequence>
<dbReference type="EMBL" id="LR862152">
    <property type="protein sequence ID" value="CAD1834954.1"/>
    <property type="molecule type" value="Genomic_DNA"/>
</dbReference>
<accession>A0A6V7PVP8</accession>
<evidence type="ECO:0000256" key="1">
    <source>
        <dbReference type="SAM" id="MobiDB-lite"/>
    </source>
</evidence>
<reference evidence="2" key="1">
    <citation type="submission" date="2020-07" db="EMBL/GenBank/DDBJ databases">
        <authorList>
            <person name="Lin J."/>
        </authorList>
    </citation>
    <scope>NUCLEOTIDE SEQUENCE</scope>
</reference>
<gene>
    <name evidence="2" type="ORF">CB5_LOCUS18165</name>
</gene>
<feature type="region of interest" description="Disordered" evidence="1">
    <location>
        <begin position="29"/>
        <end position="51"/>
    </location>
</feature>
<protein>
    <submittedName>
        <fullName evidence="2">Uncharacterized protein</fullName>
    </submittedName>
</protein>
<organism evidence="2">
    <name type="scientific">Ananas comosus var. bracteatus</name>
    <name type="common">red pineapple</name>
    <dbReference type="NCBI Taxonomy" id="296719"/>
    <lineage>
        <taxon>Eukaryota</taxon>
        <taxon>Viridiplantae</taxon>
        <taxon>Streptophyta</taxon>
        <taxon>Embryophyta</taxon>
        <taxon>Tracheophyta</taxon>
        <taxon>Spermatophyta</taxon>
        <taxon>Magnoliopsida</taxon>
        <taxon>Liliopsida</taxon>
        <taxon>Poales</taxon>
        <taxon>Bromeliaceae</taxon>
        <taxon>Bromelioideae</taxon>
        <taxon>Ananas</taxon>
    </lineage>
</organism>
<dbReference type="AlphaFoldDB" id="A0A6V7PVP8"/>
<name>A0A6V7PVP8_ANACO</name>
<proteinExistence type="predicted"/>